<keyword evidence="2" id="KW-1133">Transmembrane helix</keyword>
<keyword evidence="2" id="KW-0472">Membrane</keyword>
<evidence type="ECO:0000256" key="1">
    <source>
        <dbReference type="SAM" id="MobiDB-lite"/>
    </source>
</evidence>
<dbReference type="EMBL" id="QKNX01000004">
    <property type="protein sequence ID" value="TKR25412.1"/>
    <property type="molecule type" value="Genomic_DNA"/>
</dbReference>
<reference evidence="3 4" key="1">
    <citation type="submission" date="2019-04" db="EMBL/GenBank/DDBJ databases">
        <title>Natronomonas sp. F20-122 a newhaloarchaeon isolated from a saline saltern of Isla Bacuta, Huelva, Spain.</title>
        <authorList>
            <person name="Duran-Viseras A."/>
            <person name="Sanchez-Porro C."/>
            <person name="Ventosa A."/>
        </authorList>
    </citation>
    <scope>NUCLEOTIDE SEQUENCE [LARGE SCALE GENOMIC DNA]</scope>
    <source>
        <strain evidence="3 4">F20-122</strain>
    </source>
</reference>
<dbReference type="Proteomes" id="UP000308037">
    <property type="component" value="Unassembled WGS sequence"/>
</dbReference>
<dbReference type="Pfam" id="PF17647">
    <property type="entry name" value="DUF5518"/>
    <property type="match status" value="1"/>
</dbReference>
<dbReference type="InterPro" id="IPR040493">
    <property type="entry name" value="DUF5518"/>
</dbReference>
<name>A0A4U5J8L4_9EURY</name>
<keyword evidence="4" id="KW-1185">Reference proteome</keyword>
<feature type="transmembrane region" description="Helical" evidence="2">
    <location>
        <begin position="27"/>
        <end position="58"/>
    </location>
</feature>
<organism evidence="3 4">
    <name type="scientific">Natronomonas salsuginis</name>
    <dbReference type="NCBI Taxonomy" id="2217661"/>
    <lineage>
        <taxon>Archaea</taxon>
        <taxon>Methanobacteriati</taxon>
        <taxon>Methanobacteriota</taxon>
        <taxon>Stenosarchaea group</taxon>
        <taxon>Halobacteria</taxon>
        <taxon>Halobacteriales</taxon>
        <taxon>Natronomonadaceae</taxon>
        <taxon>Natronomonas</taxon>
    </lineage>
</organism>
<evidence type="ECO:0000313" key="3">
    <source>
        <dbReference type="EMBL" id="TKR25412.1"/>
    </source>
</evidence>
<accession>A0A4U5J8L4</accession>
<evidence type="ECO:0000313" key="4">
    <source>
        <dbReference type="Proteomes" id="UP000308037"/>
    </source>
</evidence>
<feature type="transmembrane region" description="Helical" evidence="2">
    <location>
        <begin position="70"/>
        <end position="93"/>
    </location>
</feature>
<feature type="region of interest" description="Disordered" evidence="1">
    <location>
        <begin position="1"/>
        <end position="21"/>
    </location>
</feature>
<feature type="transmembrane region" description="Helical" evidence="2">
    <location>
        <begin position="99"/>
        <end position="132"/>
    </location>
</feature>
<protein>
    <recommendedName>
        <fullName evidence="5">DUF5518 domain-containing protein</fullName>
    </recommendedName>
</protein>
<proteinExistence type="predicted"/>
<dbReference type="AlphaFoldDB" id="A0A4U5J8L4"/>
<evidence type="ECO:0008006" key="5">
    <source>
        <dbReference type="Google" id="ProtNLM"/>
    </source>
</evidence>
<evidence type="ECO:0000256" key="2">
    <source>
        <dbReference type="SAM" id="Phobius"/>
    </source>
</evidence>
<sequence length="138" mass="14027">MEHRDESRDEAADDEAKKSGDDGGSSLLLHALVGAIVTVVTTPIVPFAPVLGGAISGYLDADHGESGAKVGAISGAIALVPLLVIVPLLLFVVFLEPVFAIGVLAIVAAIAAFLLVYTIGCGALGGVAGVYIKREYVE</sequence>
<keyword evidence="2" id="KW-0812">Transmembrane</keyword>
<gene>
    <name evidence="3" type="ORF">DM868_11350</name>
</gene>
<comment type="caution">
    <text evidence="3">The sequence shown here is derived from an EMBL/GenBank/DDBJ whole genome shotgun (WGS) entry which is preliminary data.</text>
</comment>